<feature type="chain" id="PRO_5002496575" evidence="1">
    <location>
        <begin position="19"/>
        <end position="88"/>
    </location>
</feature>
<comment type="caution">
    <text evidence="2">The sequence shown here is derived from an EMBL/GenBank/DDBJ whole genome shotgun (WGS) entry which is preliminary data.</text>
</comment>
<name>A0A0F5VIL9_9GAMM</name>
<evidence type="ECO:0000256" key="1">
    <source>
        <dbReference type="SAM" id="SignalP"/>
    </source>
</evidence>
<gene>
    <name evidence="2" type="ORF">KY46_02445</name>
</gene>
<dbReference type="EMBL" id="JWYV01000001">
    <property type="protein sequence ID" value="KKD01672.1"/>
    <property type="molecule type" value="Genomic_DNA"/>
</dbReference>
<evidence type="ECO:0000313" key="3">
    <source>
        <dbReference type="Proteomes" id="UP000033633"/>
    </source>
</evidence>
<protein>
    <submittedName>
        <fullName evidence="2">Uncharacterized protein</fullName>
    </submittedName>
</protein>
<proteinExistence type="predicted"/>
<keyword evidence="3" id="KW-1185">Reference proteome</keyword>
<keyword evidence="1" id="KW-0732">Signal</keyword>
<reference evidence="2 3" key="1">
    <citation type="submission" date="2014-12" db="EMBL/GenBank/DDBJ databases">
        <title>Mercury Reductase activity and rhizosphere competence traits in the genome of root associated Photobacterium halotolerans MELD1.</title>
        <authorList>
            <person name="Mathew D.C."/>
            <person name="Huang C.-C."/>
        </authorList>
    </citation>
    <scope>NUCLEOTIDE SEQUENCE [LARGE SCALE GENOMIC DNA]</scope>
    <source>
        <strain evidence="2 3">MELD1</strain>
    </source>
</reference>
<accession>A0A0F5VIL9</accession>
<dbReference type="Proteomes" id="UP000033633">
    <property type="component" value="Unassembled WGS sequence"/>
</dbReference>
<dbReference type="PATRIC" id="fig|265726.11.peg.525"/>
<dbReference type="STRING" id="265726.KY46_02445"/>
<evidence type="ECO:0000313" key="2">
    <source>
        <dbReference type="EMBL" id="KKD01672.1"/>
    </source>
</evidence>
<organism evidence="2 3">
    <name type="scientific">Photobacterium halotolerans</name>
    <dbReference type="NCBI Taxonomy" id="265726"/>
    <lineage>
        <taxon>Bacteria</taxon>
        <taxon>Pseudomonadati</taxon>
        <taxon>Pseudomonadota</taxon>
        <taxon>Gammaproteobacteria</taxon>
        <taxon>Vibrionales</taxon>
        <taxon>Vibrionaceae</taxon>
        <taxon>Photobacterium</taxon>
    </lineage>
</organism>
<dbReference type="RefSeq" id="WP_046218998.1">
    <property type="nucleotide sequence ID" value="NZ_JWYV01000001.1"/>
</dbReference>
<dbReference type="AlphaFoldDB" id="A0A0F5VIL9"/>
<sequence>MKAFIVLVLSLSSAGASAAAADYSHCQQQLENELCKAYLTGFEQGVNQSQERQDSAPTGFLARALEQRAGERSRHVVSAEAVTEIQAQ</sequence>
<dbReference type="OrthoDB" id="5828077at2"/>
<feature type="signal peptide" evidence="1">
    <location>
        <begin position="1"/>
        <end position="18"/>
    </location>
</feature>